<keyword evidence="4" id="KW-1003">Cell membrane</keyword>
<evidence type="ECO:0000256" key="1">
    <source>
        <dbReference type="ARBA" id="ARBA00004651"/>
    </source>
</evidence>
<comment type="subcellular location">
    <subcellularLocation>
        <location evidence="1">Cell membrane</location>
        <topology evidence="1">Multi-pass membrane protein</topology>
    </subcellularLocation>
</comment>
<evidence type="ECO:0000256" key="7">
    <source>
        <dbReference type="ARBA" id="ARBA00023136"/>
    </source>
</evidence>
<dbReference type="PANTHER" id="PTHR21716:SF53">
    <property type="entry name" value="PERMEASE PERM-RELATED"/>
    <property type="match status" value="1"/>
</dbReference>
<sequence>MERQLIEISTGTILKFIFLGLVLAFLFVIRDIVAIFLLAIVIAYALDPAINWFQNKKIPRVFAVLFIYIGSLAVLTLLFYLIVPPLFFEVKNFAAESPQFLEKITLPLTNQNLEGASIIPPSLLENIQDFFGSISNLLANFSQGFIQTLIRLFGGIFSAVLILVIAFYLSFQEKGVENSIKMVVPKEYEDYALKIWRGSSQKIGFWLEGQILLGIIVGTLVFLALTILQVKYALSLALLAALLEIIPIFGPIIAAFPAVVIAFLQEPILGLIMIGVYFLIQQIENHLIYPAVMRRTVGVPPLVAIFALLIGGKLAGFIGFVLAVPMAVIFIEIANDLAERKRVADK</sequence>
<dbReference type="GO" id="GO:0005886">
    <property type="term" value="C:plasma membrane"/>
    <property type="evidence" value="ECO:0007669"/>
    <property type="project" value="UniProtKB-SubCell"/>
</dbReference>
<reference evidence="9 10" key="1">
    <citation type="journal article" date="2016" name="Nat. Commun.">
        <title>Thousands of microbial genomes shed light on interconnected biogeochemical processes in an aquifer system.</title>
        <authorList>
            <person name="Anantharaman K."/>
            <person name="Brown C.T."/>
            <person name="Hug L.A."/>
            <person name="Sharon I."/>
            <person name="Castelle C.J."/>
            <person name="Probst A.J."/>
            <person name="Thomas B.C."/>
            <person name="Singh A."/>
            <person name="Wilkins M.J."/>
            <person name="Karaoz U."/>
            <person name="Brodie E.L."/>
            <person name="Williams K.H."/>
            <person name="Hubbard S.S."/>
            <person name="Banfield J.F."/>
        </authorList>
    </citation>
    <scope>NUCLEOTIDE SEQUENCE [LARGE SCALE GENOMIC DNA]</scope>
</reference>
<feature type="transmembrane region" description="Helical" evidence="8">
    <location>
        <begin position="65"/>
        <end position="83"/>
    </location>
</feature>
<comment type="caution">
    <text evidence="9">The sequence shown here is derived from an EMBL/GenBank/DDBJ whole genome shotgun (WGS) entry which is preliminary data.</text>
</comment>
<keyword evidence="6 8" id="KW-1133">Transmembrane helix</keyword>
<dbReference type="GO" id="GO:0055085">
    <property type="term" value="P:transmembrane transport"/>
    <property type="evidence" value="ECO:0007669"/>
    <property type="project" value="TreeGrafter"/>
</dbReference>
<feature type="transmembrane region" description="Helical" evidence="8">
    <location>
        <begin position="149"/>
        <end position="171"/>
    </location>
</feature>
<evidence type="ECO:0000256" key="2">
    <source>
        <dbReference type="ARBA" id="ARBA00009773"/>
    </source>
</evidence>
<feature type="transmembrane region" description="Helical" evidence="8">
    <location>
        <begin position="259"/>
        <end position="280"/>
    </location>
</feature>
<keyword evidence="5 8" id="KW-0812">Transmembrane</keyword>
<dbReference type="InterPro" id="IPR002549">
    <property type="entry name" value="AI-2E-like"/>
</dbReference>
<dbReference type="STRING" id="1801726.A3H02_02310"/>
<evidence type="ECO:0000313" key="10">
    <source>
        <dbReference type="Proteomes" id="UP000176787"/>
    </source>
</evidence>
<feature type="transmembrane region" description="Helical" evidence="8">
    <location>
        <begin position="232"/>
        <end position="253"/>
    </location>
</feature>
<protein>
    <recommendedName>
        <fullName evidence="11">AI-2E family transporter</fullName>
    </recommendedName>
</protein>
<name>A0A1G2F1K2_9BACT</name>
<dbReference type="Proteomes" id="UP000176787">
    <property type="component" value="Unassembled WGS sequence"/>
</dbReference>
<keyword evidence="3" id="KW-0813">Transport</keyword>
<keyword evidence="7 8" id="KW-0472">Membrane</keyword>
<comment type="similarity">
    <text evidence="2">Belongs to the autoinducer-2 exporter (AI-2E) (TC 2.A.86) family.</text>
</comment>
<evidence type="ECO:0000313" key="9">
    <source>
        <dbReference type="EMBL" id="OGZ31520.1"/>
    </source>
</evidence>
<evidence type="ECO:0008006" key="11">
    <source>
        <dbReference type="Google" id="ProtNLM"/>
    </source>
</evidence>
<dbReference type="AlphaFoldDB" id="A0A1G2F1K2"/>
<evidence type="ECO:0000256" key="4">
    <source>
        <dbReference type="ARBA" id="ARBA00022475"/>
    </source>
</evidence>
<evidence type="ECO:0000256" key="5">
    <source>
        <dbReference type="ARBA" id="ARBA00022692"/>
    </source>
</evidence>
<evidence type="ECO:0000256" key="3">
    <source>
        <dbReference type="ARBA" id="ARBA00022448"/>
    </source>
</evidence>
<gene>
    <name evidence="9" type="ORF">A3H02_02310</name>
</gene>
<proteinExistence type="inferred from homology"/>
<feature type="transmembrane region" description="Helical" evidence="8">
    <location>
        <begin position="12"/>
        <end position="45"/>
    </location>
</feature>
<evidence type="ECO:0000256" key="8">
    <source>
        <dbReference type="SAM" id="Phobius"/>
    </source>
</evidence>
<dbReference type="PANTHER" id="PTHR21716">
    <property type="entry name" value="TRANSMEMBRANE PROTEIN"/>
    <property type="match status" value="1"/>
</dbReference>
<organism evidence="9 10">
    <name type="scientific">Candidatus Niyogibacteria bacterium RIFCSPLOWO2_12_FULL_41_13</name>
    <dbReference type="NCBI Taxonomy" id="1801726"/>
    <lineage>
        <taxon>Bacteria</taxon>
        <taxon>Candidatus Niyogiibacteriota</taxon>
    </lineage>
</organism>
<dbReference type="Pfam" id="PF01594">
    <property type="entry name" value="AI-2E_transport"/>
    <property type="match status" value="1"/>
</dbReference>
<dbReference type="EMBL" id="MHMS01000025">
    <property type="protein sequence ID" value="OGZ31520.1"/>
    <property type="molecule type" value="Genomic_DNA"/>
</dbReference>
<feature type="transmembrane region" description="Helical" evidence="8">
    <location>
        <begin position="203"/>
        <end position="225"/>
    </location>
</feature>
<accession>A0A1G2F1K2</accession>
<evidence type="ECO:0000256" key="6">
    <source>
        <dbReference type="ARBA" id="ARBA00022989"/>
    </source>
</evidence>